<dbReference type="Gene3D" id="2.30.120.10">
    <property type="match status" value="1"/>
</dbReference>
<evidence type="ECO:0008006" key="9">
    <source>
        <dbReference type="Google" id="ProtNLM"/>
    </source>
</evidence>
<evidence type="ECO:0000256" key="5">
    <source>
        <dbReference type="PIRSR" id="PIRSR001227-2"/>
    </source>
</evidence>
<dbReference type="EMBL" id="CP046401">
    <property type="protein sequence ID" value="QGY44396.1"/>
    <property type="molecule type" value="Genomic_DNA"/>
</dbReference>
<evidence type="ECO:0000256" key="2">
    <source>
        <dbReference type="ARBA" id="ARBA00022801"/>
    </source>
</evidence>
<gene>
    <name evidence="7" type="ORF">GM418_12225</name>
</gene>
<evidence type="ECO:0000256" key="4">
    <source>
        <dbReference type="PIRSR" id="PIRSR001227-1"/>
    </source>
</evidence>
<feature type="active site" description="Nucleophile" evidence="4">
    <location>
        <position position="251"/>
    </location>
</feature>
<evidence type="ECO:0000313" key="7">
    <source>
        <dbReference type="EMBL" id="QGY44396.1"/>
    </source>
</evidence>
<dbReference type="KEGG" id="mcos:GM418_12225"/>
<dbReference type="PANTHER" id="PTHR34218">
    <property type="entry name" value="PEPTIDASE S45 PENICILLIN AMIDASE"/>
    <property type="match status" value="1"/>
</dbReference>
<dbReference type="PIRSF" id="PIRSF001227">
    <property type="entry name" value="Pen_acylase"/>
    <property type="match status" value="1"/>
</dbReference>
<evidence type="ECO:0000313" key="8">
    <source>
        <dbReference type="Proteomes" id="UP000428260"/>
    </source>
</evidence>
<accession>A0A6I6JN61</accession>
<dbReference type="GO" id="GO:0017000">
    <property type="term" value="P:antibiotic biosynthetic process"/>
    <property type="evidence" value="ECO:0007669"/>
    <property type="project" value="InterPro"/>
</dbReference>
<feature type="binding site" evidence="5">
    <location>
        <position position="189"/>
    </location>
    <ligand>
        <name>Ca(2+)</name>
        <dbReference type="ChEBI" id="CHEBI:29108"/>
    </ligand>
</feature>
<dbReference type="InterPro" id="IPR043146">
    <property type="entry name" value="Penicillin_amidase_N_B-knob"/>
</dbReference>
<protein>
    <recommendedName>
        <fullName evidence="9">Penicillin acylase family protein</fullName>
    </recommendedName>
</protein>
<keyword evidence="6" id="KW-0812">Transmembrane</keyword>
<name>A0A6I6JN61_9BACT</name>
<dbReference type="Gene3D" id="3.60.20.10">
    <property type="entry name" value="Glutamine Phosphoribosylpyrophosphate, subunit 1, domain 1"/>
    <property type="match status" value="1"/>
</dbReference>
<keyword evidence="5" id="KW-0479">Metal-binding</keyword>
<keyword evidence="8" id="KW-1185">Reference proteome</keyword>
<reference evidence="7 8" key="1">
    <citation type="submission" date="2019-11" db="EMBL/GenBank/DDBJ databases">
        <authorList>
            <person name="Zheng R.K."/>
            <person name="Sun C.M."/>
        </authorList>
    </citation>
    <scope>NUCLEOTIDE SEQUENCE [LARGE SCALE GENOMIC DNA]</scope>
    <source>
        <strain evidence="7 8">WC007</strain>
    </source>
</reference>
<dbReference type="InterPro" id="IPR014395">
    <property type="entry name" value="Pen/GL7ACA/AHL_acylase"/>
</dbReference>
<keyword evidence="6" id="KW-1133">Transmembrane helix</keyword>
<dbReference type="Pfam" id="PF01804">
    <property type="entry name" value="Penicil_amidase"/>
    <property type="match status" value="1"/>
</dbReference>
<dbReference type="PANTHER" id="PTHR34218:SF4">
    <property type="entry name" value="ACYL-HOMOSERINE LACTONE ACYLASE QUIP"/>
    <property type="match status" value="1"/>
</dbReference>
<keyword evidence="3" id="KW-0865">Zymogen</keyword>
<dbReference type="GO" id="GO:0046872">
    <property type="term" value="F:metal ion binding"/>
    <property type="evidence" value="ECO:0007669"/>
    <property type="project" value="UniProtKB-KW"/>
</dbReference>
<comment type="cofactor">
    <cofactor evidence="5">
        <name>Ca(2+)</name>
        <dbReference type="ChEBI" id="CHEBI:29108"/>
    </cofactor>
    <text evidence="5">Binds 1 Ca(2+) ion per dimer.</text>
</comment>
<feature type="binding site" evidence="5">
    <location>
        <position position="324"/>
    </location>
    <ligand>
        <name>Ca(2+)</name>
        <dbReference type="ChEBI" id="CHEBI:29108"/>
    </ligand>
</feature>
<keyword evidence="5" id="KW-0106">Calcium</keyword>
<dbReference type="InterPro" id="IPR043147">
    <property type="entry name" value="Penicillin_amidase_A-knob"/>
</dbReference>
<dbReference type="SUPFAM" id="SSF56235">
    <property type="entry name" value="N-terminal nucleophile aminohydrolases (Ntn hydrolases)"/>
    <property type="match status" value="1"/>
</dbReference>
<evidence type="ECO:0000256" key="1">
    <source>
        <dbReference type="ARBA" id="ARBA00006586"/>
    </source>
</evidence>
<dbReference type="CDD" id="cd03747">
    <property type="entry name" value="Ntn_PGA_like"/>
    <property type="match status" value="1"/>
</dbReference>
<dbReference type="AlphaFoldDB" id="A0A6I6JN61"/>
<dbReference type="InterPro" id="IPR002692">
    <property type="entry name" value="S45"/>
</dbReference>
<sequence length="795" mass="90755">MRTLKRILLGLLILIVIVVAAGYILLKSMQNDALPDYNRDLILSRLTDSVSVFRDENGIPHIFAQNEKDLYRAVGFVMAQDRLWQMDLLRRVTQGRLSEILGKDQINTDLLMRSLRIQEKSEKILQTSSPEIVAALEAFSEGFNYFIERNPLPPEFRVLGYHPEYWKPVHSINLIGYMAWDLSSGWNSEIFLHNIKKEINPEQLAELIPDLKNQPTEVFPDFTLPEEKIAETLLSASENLEKMGIEIFHGSNNWAVSGKKSKTGKPILANDMHLGLFAPGIWYQIHQNIPGKLNVTGLAIPGQPFIIAGHNDSIAWGMTNVMVDDLDFYTEKLNEDSTKYLFDGEWKDLIIQDEVIKTKEGDEIHETLKFTHRGPLVNRFKHEKETPLSVRWLGNEKSNEIRTVFLLNRANNWSDFRDAVKTFISVSQNIVYADVAGNIGLQCSAGIPVREGNGIQIYPGDSSKYDWKGIVPFEELPYELNPERGYVSSANNKTVPDDYPYYVSHWFAVPNRINRIREMLQEKEKVGIEDFEKMHADYKSKKAEKFTPVFLEALTAASDLSETEKEAQKKLASWNFVLTRESQATSVFEVLYQKVCENLVKDELSEESFKAIKGQRSMLENLMLSILSGKKSDWIDDKNTTETETFNDIIVRSFKETVEDLTAQIGNNVEEWNWSKIHTFTMSHPLGVVGALDKAFKLNRGPYGVPGSFHTVSPFSYSYNNLYKVNHGASHRHIFETGNWDASKTIIPTGTSGIPSSDFYLDQLERYLNNEYHADPFSKTEVEKAATYKMSLKPE</sequence>
<dbReference type="RefSeq" id="WP_158866518.1">
    <property type="nucleotide sequence ID" value="NZ_CP046401.1"/>
</dbReference>
<feature type="binding site" evidence="5">
    <location>
        <position position="327"/>
    </location>
    <ligand>
        <name>Ca(2+)</name>
        <dbReference type="ChEBI" id="CHEBI:29108"/>
    </ligand>
</feature>
<dbReference type="Gene3D" id="1.10.439.10">
    <property type="entry name" value="Penicillin Amidohydrolase, domain 1"/>
    <property type="match status" value="1"/>
</dbReference>
<keyword evidence="2" id="KW-0378">Hydrolase</keyword>
<dbReference type="Proteomes" id="UP000428260">
    <property type="component" value="Chromosome"/>
</dbReference>
<organism evidence="7 8">
    <name type="scientific">Maribellus comscasis</name>
    <dbReference type="NCBI Taxonomy" id="2681766"/>
    <lineage>
        <taxon>Bacteria</taxon>
        <taxon>Pseudomonadati</taxon>
        <taxon>Bacteroidota</taxon>
        <taxon>Bacteroidia</taxon>
        <taxon>Marinilabiliales</taxon>
        <taxon>Prolixibacteraceae</taxon>
        <taxon>Maribellus</taxon>
    </lineage>
</organism>
<feature type="transmembrane region" description="Helical" evidence="6">
    <location>
        <begin position="7"/>
        <end position="26"/>
    </location>
</feature>
<evidence type="ECO:0000256" key="3">
    <source>
        <dbReference type="ARBA" id="ARBA00023145"/>
    </source>
</evidence>
<comment type="similarity">
    <text evidence="1">Belongs to the peptidase S45 family.</text>
</comment>
<dbReference type="Gene3D" id="1.10.1400.10">
    <property type="match status" value="1"/>
</dbReference>
<evidence type="ECO:0000256" key="6">
    <source>
        <dbReference type="SAM" id="Phobius"/>
    </source>
</evidence>
<dbReference type="InterPro" id="IPR023343">
    <property type="entry name" value="Penicillin_amidase_dom1"/>
</dbReference>
<dbReference type="InterPro" id="IPR029055">
    <property type="entry name" value="Ntn_hydrolases_N"/>
</dbReference>
<dbReference type="GO" id="GO:0016811">
    <property type="term" value="F:hydrolase activity, acting on carbon-nitrogen (but not peptide) bonds, in linear amides"/>
    <property type="evidence" value="ECO:0007669"/>
    <property type="project" value="InterPro"/>
</dbReference>
<keyword evidence="6" id="KW-0472">Membrane</keyword>
<proteinExistence type="inferred from homology"/>